<gene>
    <name evidence="1" type="ORF">OK18_02105</name>
</gene>
<evidence type="ECO:0000313" key="2">
    <source>
        <dbReference type="Proteomes" id="UP000035213"/>
    </source>
</evidence>
<proteinExistence type="predicted"/>
<dbReference type="Proteomes" id="UP000035213">
    <property type="component" value="Chromosome"/>
</dbReference>
<dbReference type="PATRIC" id="fig|1324352.5.peg.452"/>
<dbReference type="RefSeq" id="WP_053326930.1">
    <property type="nucleotide sequence ID" value="NZ_CP009928.1"/>
</dbReference>
<reference evidence="1 2" key="1">
    <citation type="submission" date="2014-11" db="EMBL/GenBank/DDBJ databases">
        <authorList>
            <person name="Park G.-S."/>
            <person name="Hong S.-J."/>
            <person name="Jung B.K."/>
            <person name="Khan A.R."/>
            <person name="Kwak Y."/>
            <person name="Shin J.-H."/>
        </authorList>
    </citation>
    <scope>NUCLEOTIDE SEQUENCE [LARGE SCALE GENOMIC DNA]</scope>
    <source>
        <strain evidence="1 2">DSM 27622</strain>
    </source>
</reference>
<organism evidence="1 2">
    <name type="scientific">Chryseobacterium gallinarum</name>
    <dbReference type="NCBI Taxonomy" id="1324352"/>
    <lineage>
        <taxon>Bacteria</taxon>
        <taxon>Pseudomonadati</taxon>
        <taxon>Bacteroidota</taxon>
        <taxon>Flavobacteriia</taxon>
        <taxon>Flavobacteriales</taxon>
        <taxon>Weeksellaceae</taxon>
        <taxon>Chryseobacterium group</taxon>
        <taxon>Chryseobacterium</taxon>
    </lineage>
</organism>
<dbReference type="EMBL" id="CP009928">
    <property type="protein sequence ID" value="AKK71593.1"/>
    <property type="molecule type" value="Genomic_DNA"/>
</dbReference>
<dbReference type="KEGG" id="cgn:OK18_02105"/>
<name>A0A0G3M0T6_CHRGL</name>
<accession>A0A0G3M0T6</accession>
<dbReference type="STRING" id="1324352.OK18_02105"/>
<dbReference type="AlphaFoldDB" id="A0A0G3M0T6"/>
<dbReference type="OrthoDB" id="880361at2"/>
<protein>
    <submittedName>
        <fullName evidence="1">Uncharacterized protein</fullName>
    </submittedName>
</protein>
<sequence>MVTQTRINGKYRNYGNVRITALGATFMGVTKIEYKRTDAIDPVKVVGTTKSVGYTQGDEICEGSIGLLSETVDAIQAKLPKGKTLQDIPPFPITVSYVDDTGLQVCHVLYGCKFKENGRSAEAGSNDALVVESPLYIHDIDFAA</sequence>
<evidence type="ECO:0000313" key="1">
    <source>
        <dbReference type="EMBL" id="AKK71593.1"/>
    </source>
</evidence>